<dbReference type="EC" id="2.5.1.6" evidence="5"/>
<dbReference type="PROSITE" id="PS00376">
    <property type="entry name" value="ADOMET_SYNTHASE_1"/>
    <property type="match status" value="1"/>
</dbReference>
<dbReference type="AlphaFoldDB" id="A0A7R9GKP0"/>
<dbReference type="EMBL" id="CAJPEX010036456">
    <property type="protein sequence ID" value="CAG0926159.1"/>
    <property type="molecule type" value="Genomic_DNA"/>
</dbReference>
<evidence type="ECO:0000256" key="10">
    <source>
        <dbReference type="ARBA" id="ARBA00022840"/>
    </source>
</evidence>
<keyword evidence="6" id="KW-0554">One-carbon metabolism</keyword>
<dbReference type="InterPro" id="IPR022636">
    <property type="entry name" value="S-AdoMet_synthetase_sfam"/>
</dbReference>
<evidence type="ECO:0000256" key="4">
    <source>
        <dbReference type="ARBA" id="ARBA00009685"/>
    </source>
</evidence>
<sequence>ADQISDAVVDYCLKHDKDSRVAVETLVKDNHVILAGEVKTGAILTDEILRELAANVIHDIGYTDQAEIFNSTDFEFQNLIGLQSQDISQGVDQANSEVIGAGDQGIMYGYACNETTTKMPLAYTLACKLMERQQELLHDEINVLRPDAKAQVTLEYNDAGEAIRADTVLLSTQTTHDVDAEFISQYVRDEIIRPVIGDLIDEDTIILVNPTGRFVVGGPVGDCGVTGRKIVADSYGGAARHGGGAY</sequence>
<dbReference type="PANTHER" id="PTHR11964">
    <property type="entry name" value="S-ADENOSYLMETHIONINE SYNTHETASE"/>
    <property type="match status" value="1"/>
</dbReference>
<keyword evidence="10" id="KW-0067">ATP-binding</keyword>
<dbReference type="FunFam" id="3.30.300.10:FF:000003">
    <property type="entry name" value="S-adenosylmethionine synthase"/>
    <property type="match status" value="1"/>
</dbReference>
<feature type="domain" description="S-adenosylmethionine synthetase N-terminal" evidence="14">
    <location>
        <begin position="1"/>
        <end position="84"/>
    </location>
</feature>
<evidence type="ECO:0000256" key="11">
    <source>
        <dbReference type="ARBA" id="ARBA00022842"/>
    </source>
</evidence>
<feature type="non-terminal residue" evidence="17">
    <location>
        <position position="246"/>
    </location>
</feature>
<keyword evidence="9" id="KW-0547">Nucleotide-binding</keyword>
<dbReference type="GO" id="GO:0006730">
    <property type="term" value="P:one-carbon metabolic process"/>
    <property type="evidence" value="ECO:0007669"/>
    <property type="project" value="UniProtKB-KW"/>
</dbReference>
<comment type="similarity">
    <text evidence="4">Belongs to the AdoMet synthase family.</text>
</comment>
<evidence type="ECO:0000313" key="18">
    <source>
        <dbReference type="Proteomes" id="UP000678499"/>
    </source>
</evidence>
<feature type="non-terminal residue" evidence="17">
    <location>
        <position position="1"/>
    </location>
</feature>
<dbReference type="Pfam" id="PF00438">
    <property type="entry name" value="S-AdoMet_synt_N"/>
    <property type="match status" value="1"/>
</dbReference>
<reference evidence="17" key="1">
    <citation type="submission" date="2020-11" db="EMBL/GenBank/DDBJ databases">
        <authorList>
            <person name="Tran Van P."/>
        </authorList>
    </citation>
    <scope>NUCLEOTIDE SEQUENCE</scope>
</reference>
<evidence type="ECO:0000256" key="13">
    <source>
        <dbReference type="ARBA" id="ARBA00048344"/>
    </source>
</evidence>
<dbReference type="Proteomes" id="UP000678499">
    <property type="component" value="Unassembled WGS sequence"/>
</dbReference>
<dbReference type="Pfam" id="PF02773">
    <property type="entry name" value="S-AdoMet_synt_C"/>
    <property type="match status" value="1"/>
</dbReference>
<evidence type="ECO:0000256" key="9">
    <source>
        <dbReference type="ARBA" id="ARBA00022741"/>
    </source>
</evidence>
<dbReference type="InterPro" id="IPR002133">
    <property type="entry name" value="S-AdoMet_synthetase"/>
</dbReference>
<dbReference type="UniPathway" id="UPA00315">
    <property type="reaction ID" value="UER00080"/>
</dbReference>
<dbReference type="Gene3D" id="3.30.300.10">
    <property type="match status" value="3"/>
</dbReference>
<evidence type="ECO:0000256" key="8">
    <source>
        <dbReference type="ARBA" id="ARBA00022723"/>
    </source>
</evidence>
<gene>
    <name evidence="17" type="ORF">NMOB1V02_LOCUS13609</name>
</gene>
<dbReference type="GO" id="GO:0005524">
    <property type="term" value="F:ATP binding"/>
    <property type="evidence" value="ECO:0007669"/>
    <property type="project" value="UniProtKB-KW"/>
</dbReference>
<evidence type="ECO:0000256" key="5">
    <source>
        <dbReference type="ARBA" id="ARBA00012828"/>
    </source>
</evidence>
<dbReference type="InterPro" id="IPR022631">
    <property type="entry name" value="ADOMET_SYNTHASE_CS"/>
</dbReference>
<dbReference type="Pfam" id="PF02772">
    <property type="entry name" value="S-AdoMet_synt_M"/>
    <property type="match status" value="1"/>
</dbReference>
<evidence type="ECO:0000259" key="16">
    <source>
        <dbReference type="Pfam" id="PF02773"/>
    </source>
</evidence>
<keyword evidence="7" id="KW-0808">Transferase</keyword>
<comment type="cofactor">
    <cofactor evidence="1">
        <name>Mg(2+)</name>
        <dbReference type="ChEBI" id="CHEBI:18420"/>
    </cofactor>
</comment>
<dbReference type="InterPro" id="IPR022630">
    <property type="entry name" value="S-AdoMet_synt_C"/>
</dbReference>
<dbReference type="SUPFAM" id="SSF55973">
    <property type="entry name" value="S-adenosylmethionine synthetase"/>
    <property type="match status" value="3"/>
</dbReference>
<comment type="catalytic activity">
    <reaction evidence="13">
        <text>L-methionine + ATP + H2O = S-adenosyl-L-methionine + phosphate + diphosphate</text>
        <dbReference type="Rhea" id="RHEA:21080"/>
        <dbReference type="ChEBI" id="CHEBI:15377"/>
        <dbReference type="ChEBI" id="CHEBI:30616"/>
        <dbReference type="ChEBI" id="CHEBI:33019"/>
        <dbReference type="ChEBI" id="CHEBI:43474"/>
        <dbReference type="ChEBI" id="CHEBI:57844"/>
        <dbReference type="ChEBI" id="CHEBI:59789"/>
        <dbReference type="EC" id="2.5.1.6"/>
    </reaction>
</comment>
<organism evidence="17">
    <name type="scientific">Notodromas monacha</name>
    <dbReference type="NCBI Taxonomy" id="399045"/>
    <lineage>
        <taxon>Eukaryota</taxon>
        <taxon>Metazoa</taxon>
        <taxon>Ecdysozoa</taxon>
        <taxon>Arthropoda</taxon>
        <taxon>Crustacea</taxon>
        <taxon>Oligostraca</taxon>
        <taxon>Ostracoda</taxon>
        <taxon>Podocopa</taxon>
        <taxon>Podocopida</taxon>
        <taxon>Cypridocopina</taxon>
        <taxon>Cypridoidea</taxon>
        <taxon>Cyprididae</taxon>
        <taxon>Notodromas</taxon>
    </lineage>
</organism>
<evidence type="ECO:0000313" key="17">
    <source>
        <dbReference type="EMBL" id="CAD7286007.1"/>
    </source>
</evidence>
<dbReference type="GO" id="GO:0046872">
    <property type="term" value="F:metal ion binding"/>
    <property type="evidence" value="ECO:0007669"/>
    <property type="project" value="UniProtKB-KW"/>
</dbReference>
<dbReference type="InterPro" id="IPR022629">
    <property type="entry name" value="S-AdoMet_synt_central"/>
</dbReference>
<comment type="cofactor">
    <cofactor evidence="2">
        <name>K(+)</name>
        <dbReference type="ChEBI" id="CHEBI:29103"/>
    </cofactor>
</comment>
<evidence type="ECO:0000256" key="2">
    <source>
        <dbReference type="ARBA" id="ARBA00001958"/>
    </source>
</evidence>
<proteinExistence type="inferred from homology"/>
<evidence type="ECO:0000256" key="7">
    <source>
        <dbReference type="ARBA" id="ARBA00022679"/>
    </source>
</evidence>
<dbReference type="EMBL" id="OA918493">
    <property type="protein sequence ID" value="CAD7286007.1"/>
    <property type="molecule type" value="Genomic_DNA"/>
</dbReference>
<evidence type="ECO:0000256" key="3">
    <source>
        <dbReference type="ARBA" id="ARBA00005224"/>
    </source>
</evidence>
<comment type="pathway">
    <text evidence="3">Amino-acid biosynthesis; S-adenosyl-L-methionine biosynthesis; S-adenosyl-L-methionine from L-methionine: step 1/1.</text>
</comment>
<feature type="domain" description="S-adenosylmethionine synthetase C-terminal" evidence="16">
    <location>
        <begin position="216"/>
        <end position="246"/>
    </location>
</feature>
<dbReference type="GO" id="GO:0006556">
    <property type="term" value="P:S-adenosylmethionine biosynthetic process"/>
    <property type="evidence" value="ECO:0007669"/>
    <property type="project" value="UniProtKB-UniPathway"/>
</dbReference>
<keyword evidence="11" id="KW-0460">Magnesium</keyword>
<evidence type="ECO:0000259" key="15">
    <source>
        <dbReference type="Pfam" id="PF02772"/>
    </source>
</evidence>
<evidence type="ECO:0000256" key="1">
    <source>
        <dbReference type="ARBA" id="ARBA00001946"/>
    </source>
</evidence>
<name>A0A7R9GKP0_9CRUS</name>
<evidence type="ECO:0000259" key="14">
    <source>
        <dbReference type="Pfam" id="PF00438"/>
    </source>
</evidence>
<keyword evidence="18" id="KW-1185">Reference proteome</keyword>
<keyword evidence="8" id="KW-0479">Metal-binding</keyword>
<evidence type="ECO:0000256" key="12">
    <source>
        <dbReference type="ARBA" id="ARBA00022958"/>
    </source>
</evidence>
<dbReference type="OrthoDB" id="5852090at2759"/>
<feature type="domain" description="S-adenosylmethionine synthetase central" evidence="15">
    <location>
        <begin position="99"/>
        <end position="214"/>
    </location>
</feature>
<protein>
    <recommendedName>
        <fullName evidence="5">methionine adenosyltransferase</fullName>
        <ecNumber evidence="5">2.5.1.6</ecNumber>
    </recommendedName>
</protein>
<dbReference type="GO" id="GO:0004478">
    <property type="term" value="F:methionine adenosyltransferase activity"/>
    <property type="evidence" value="ECO:0007669"/>
    <property type="project" value="UniProtKB-EC"/>
</dbReference>
<evidence type="ECO:0000256" key="6">
    <source>
        <dbReference type="ARBA" id="ARBA00022563"/>
    </source>
</evidence>
<accession>A0A7R9GKP0</accession>
<keyword evidence="12" id="KW-0630">Potassium</keyword>
<dbReference type="InterPro" id="IPR022628">
    <property type="entry name" value="S-AdoMet_synt_N"/>
</dbReference>